<keyword evidence="1 4" id="KW-0812">Transmembrane</keyword>
<dbReference type="PROSITE" id="PS50883">
    <property type="entry name" value="EAL"/>
    <property type="match status" value="1"/>
</dbReference>
<dbReference type="InterPro" id="IPR001633">
    <property type="entry name" value="EAL_dom"/>
</dbReference>
<evidence type="ECO:0000256" key="2">
    <source>
        <dbReference type="ARBA" id="ARBA00022989"/>
    </source>
</evidence>
<proteinExistence type="predicted"/>
<feature type="domain" description="EAL" evidence="7">
    <location>
        <begin position="584"/>
        <end position="838"/>
    </location>
</feature>
<evidence type="ECO:0000259" key="7">
    <source>
        <dbReference type="PROSITE" id="PS50883"/>
    </source>
</evidence>
<dbReference type="InterPro" id="IPR000014">
    <property type="entry name" value="PAS"/>
</dbReference>
<dbReference type="Pfam" id="PF00563">
    <property type="entry name" value="EAL"/>
    <property type="match status" value="1"/>
</dbReference>
<accession>A0AAE3ZDV7</accession>
<dbReference type="SUPFAM" id="SSF158472">
    <property type="entry name" value="HAMP domain-like"/>
    <property type="match status" value="1"/>
</dbReference>
<dbReference type="RefSeq" id="WP_310271820.1">
    <property type="nucleotide sequence ID" value="NZ_JAVDXW010000001.1"/>
</dbReference>
<feature type="domain" description="PAS" evidence="5">
    <location>
        <begin position="285"/>
        <end position="329"/>
    </location>
</feature>
<dbReference type="Gene3D" id="6.10.340.10">
    <property type="match status" value="1"/>
</dbReference>
<gene>
    <name evidence="10" type="ORF">JOF55_001583</name>
</gene>
<dbReference type="CDD" id="cd00130">
    <property type="entry name" value="PAS"/>
    <property type="match status" value="1"/>
</dbReference>
<dbReference type="Pfam" id="PF00672">
    <property type="entry name" value="HAMP"/>
    <property type="match status" value="1"/>
</dbReference>
<reference evidence="10" key="1">
    <citation type="submission" date="2023-07" db="EMBL/GenBank/DDBJ databases">
        <title>Sequencing the genomes of 1000 actinobacteria strains.</title>
        <authorList>
            <person name="Klenk H.-P."/>
        </authorList>
    </citation>
    <scope>NUCLEOTIDE SEQUENCE</scope>
    <source>
        <strain evidence="10">DSM 45977</strain>
    </source>
</reference>
<dbReference type="Gene3D" id="3.30.70.270">
    <property type="match status" value="1"/>
</dbReference>
<dbReference type="SUPFAM" id="SSF55073">
    <property type="entry name" value="Nucleotide cyclase"/>
    <property type="match status" value="1"/>
</dbReference>
<feature type="coiled-coil region" evidence="3">
    <location>
        <begin position="150"/>
        <end position="177"/>
    </location>
</feature>
<keyword evidence="4" id="KW-0472">Membrane</keyword>
<dbReference type="Proteomes" id="UP001180845">
    <property type="component" value="Unassembled WGS sequence"/>
</dbReference>
<dbReference type="InterPro" id="IPR043128">
    <property type="entry name" value="Rev_trsase/Diguanyl_cyclase"/>
</dbReference>
<dbReference type="PROSITE" id="PS50885">
    <property type="entry name" value="HAMP"/>
    <property type="match status" value="1"/>
</dbReference>
<evidence type="ECO:0000313" key="10">
    <source>
        <dbReference type="EMBL" id="MDR7301402.1"/>
    </source>
</evidence>
<dbReference type="PANTHER" id="PTHR44757:SF2">
    <property type="entry name" value="BIOFILM ARCHITECTURE MAINTENANCE PROTEIN MBAA"/>
    <property type="match status" value="1"/>
</dbReference>
<dbReference type="PROSITE" id="PS50113">
    <property type="entry name" value="PAC"/>
    <property type="match status" value="1"/>
</dbReference>
<evidence type="ECO:0000256" key="3">
    <source>
        <dbReference type="SAM" id="Coils"/>
    </source>
</evidence>
<dbReference type="InterPro" id="IPR052155">
    <property type="entry name" value="Biofilm_reg_signaling"/>
</dbReference>
<dbReference type="CDD" id="cd01949">
    <property type="entry name" value="GGDEF"/>
    <property type="match status" value="1"/>
</dbReference>
<evidence type="ECO:0000256" key="4">
    <source>
        <dbReference type="SAM" id="Phobius"/>
    </source>
</evidence>
<dbReference type="GO" id="GO:0007165">
    <property type="term" value="P:signal transduction"/>
    <property type="evidence" value="ECO:0007669"/>
    <property type="project" value="InterPro"/>
</dbReference>
<dbReference type="Pfam" id="PF05227">
    <property type="entry name" value="CHASE3"/>
    <property type="match status" value="1"/>
</dbReference>
<dbReference type="PROSITE" id="PS50112">
    <property type="entry name" value="PAS"/>
    <property type="match status" value="1"/>
</dbReference>
<dbReference type="InterPro" id="IPR007891">
    <property type="entry name" value="CHASE3"/>
</dbReference>
<feature type="domain" description="GGDEF" evidence="9">
    <location>
        <begin position="442"/>
        <end position="575"/>
    </location>
</feature>
<dbReference type="Pfam" id="PF00989">
    <property type="entry name" value="PAS"/>
    <property type="match status" value="1"/>
</dbReference>
<dbReference type="EMBL" id="JAVDXW010000001">
    <property type="protein sequence ID" value="MDR7301402.1"/>
    <property type="molecule type" value="Genomic_DNA"/>
</dbReference>
<dbReference type="Gene3D" id="3.20.20.450">
    <property type="entry name" value="EAL domain"/>
    <property type="match status" value="1"/>
</dbReference>
<evidence type="ECO:0000256" key="1">
    <source>
        <dbReference type="ARBA" id="ARBA00022692"/>
    </source>
</evidence>
<feature type="domain" description="PAC" evidence="6">
    <location>
        <begin position="363"/>
        <end position="415"/>
    </location>
</feature>
<evidence type="ECO:0000259" key="8">
    <source>
        <dbReference type="PROSITE" id="PS50885"/>
    </source>
</evidence>
<evidence type="ECO:0000259" key="6">
    <source>
        <dbReference type="PROSITE" id="PS50113"/>
    </source>
</evidence>
<dbReference type="NCBIfam" id="TIGR00254">
    <property type="entry name" value="GGDEF"/>
    <property type="match status" value="1"/>
</dbReference>
<sequence>MVSLRRGRLSLLGRVYMLVAVLVALLVVIAVGTVGFRQRAEAVTTHLTTVVLPAQRAATGLTAAYFNQAKAARGFQLTRDPSSLDAYTDGRNDAARLQSAISRQLGDYPTVMSSLAEVRQAARTWHQQAAQPRVEQGRNQGPTDLPPDQALIAQRSFDALRAELAELQNRINEIAASETATAEAARSAANWLTVSTVLTGLVVAAGTVLFLRRSLTRPLRTLVSQVDQVAGGHLDRPVGSVGPPELNTVARAVETMRTRILEETRRITRIQQDLARHEAAERRRAEQDYAIVVAALDEGVIVVGSAGIIESANPAAQRIFGAPESEIVGSRPTSWLLFGESGGALRPEEHPSTLTQRTGEPENSRVVRLERVDGHSVWLAVTARVLNSQDHPPHAVVVSFTDISESRAARQRLEYEATHDPLTGLANRTLVLRHCDERAGKHSIAVLYIDLDNFKRINDSLGHGAGDEVLRIVGERLVRATAGETLVGRLGGDEFVVLSGESGHDRIAELGEYLLEALTQPIHLQGRQLHVNGSIGISVSLSGDTRSGRDLLRDADVAMYQAKTQSTKRYAFFGVEHRERVQRHMVLDQDLRHAVSRDQLWVAYQPVVDLRTERTVGVEGLLRWTHPDHGTVSPGEFIPIAEESDLINSIGTHMLRMATRQLAAERERHELDLQLNANLSPRQLEDPHLGAMVQHALAEAGLPAHALCLEVTENAIMHDPMQAARVLRELRELGVYLAIDDFGTGYSSLAQLRRLPLDTLKIDRSFVTDLGDSHDLETIVTSIIAMAHAVGLDVVAEGVETAQQFDLLRRLGCDEVQGYYLSKPVPIDQLVTQLPRRDGLG</sequence>
<dbReference type="SUPFAM" id="SSF141868">
    <property type="entry name" value="EAL domain-like"/>
    <property type="match status" value="1"/>
</dbReference>
<evidence type="ECO:0000259" key="9">
    <source>
        <dbReference type="PROSITE" id="PS50887"/>
    </source>
</evidence>
<keyword evidence="3" id="KW-0175">Coiled coil</keyword>
<dbReference type="PROSITE" id="PS50887">
    <property type="entry name" value="GGDEF"/>
    <property type="match status" value="1"/>
</dbReference>
<dbReference type="GO" id="GO:0006355">
    <property type="term" value="P:regulation of DNA-templated transcription"/>
    <property type="evidence" value="ECO:0007669"/>
    <property type="project" value="InterPro"/>
</dbReference>
<dbReference type="SUPFAM" id="SSF55785">
    <property type="entry name" value="PYP-like sensor domain (PAS domain)"/>
    <property type="match status" value="1"/>
</dbReference>
<protein>
    <submittedName>
        <fullName evidence="10">Diguanylate cyclase (GGDEF)-like protein/PAS domain S-box-containing protein</fullName>
    </submittedName>
</protein>
<dbReference type="Gene3D" id="3.30.450.20">
    <property type="entry name" value="PAS domain"/>
    <property type="match status" value="1"/>
</dbReference>
<dbReference type="CDD" id="cd01948">
    <property type="entry name" value="EAL"/>
    <property type="match status" value="1"/>
</dbReference>
<dbReference type="InterPro" id="IPR000700">
    <property type="entry name" value="PAS-assoc_C"/>
</dbReference>
<dbReference type="PANTHER" id="PTHR44757">
    <property type="entry name" value="DIGUANYLATE CYCLASE DGCP"/>
    <property type="match status" value="1"/>
</dbReference>
<evidence type="ECO:0000313" key="11">
    <source>
        <dbReference type="Proteomes" id="UP001180845"/>
    </source>
</evidence>
<dbReference type="InterPro" id="IPR003660">
    <property type="entry name" value="HAMP_dom"/>
</dbReference>
<feature type="transmembrane region" description="Helical" evidence="4">
    <location>
        <begin position="191"/>
        <end position="211"/>
    </location>
</feature>
<keyword evidence="2 4" id="KW-1133">Transmembrane helix</keyword>
<dbReference type="NCBIfam" id="TIGR00229">
    <property type="entry name" value="sensory_box"/>
    <property type="match status" value="1"/>
</dbReference>
<comment type="caution">
    <text evidence="10">The sequence shown here is derived from an EMBL/GenBank/DDBJ whole genome shotgun (WGS) entry which is preliminary data.</text>
</comment>
<feature type="domain" description="HAMP" evidence="8">
    <location>
        <begin position="213"/>
        <end position="265"/>
    </location>
</feature>
<dbReference type="Pfam" id="PF00990">
    <property type="entry name" value="GGDEF"/>
    <property type="match status" value="1"/>
</dbReference>
<dbReference type="CDD" id="cd06225">
    <property type="entry name" value="HAMP"/>
    <property type="match status" value="1"/>
</dbReference>
<dbReference type="InterPro" id="IPR029787">
    <property type="entry name" value="Nucleotide_cyclase"/>
</dbReference>
<dbReference type="InterPro" id="IPR035965">
    <property type="entry name" value="PAS-like_dom_sf"/>
</dbReference>
<feature type="transmembrane region" description="Helical" evidence="4">
    <location>
        <begin position="15"/>
        <end position="36"/>
    </location>
</feature>
<dbReference type="SMART" id="SM00304">
    <property type="entry name" value="HAMP"/>
    <property type="match status" value="1"/>
</dbReference>
<dbReference type="AlphaFoldDB" id="A0AAE3ZDV7"/>
<dbReference type="InterPro" id="IPR035919">
    <property type="entry name" value="EAL_sf"/>
</dbReference>
<organism evidence="10 11">
    <name type="scientific">Haloactinomyces albus</name>
    <dbReference type="NCBI Taxonomy" id="1352928"/>
    <lineage>
        <taxon>Bacteria</taxon>
        <taxon>Bacillati</taxon>
        <taxon>Actinomycetota</taxon>
        <taxon>Actinomycetes</taxon>
        <taxon>Actinopolysporales</taxon>
        <taxon>Actinopolysporaceae</taxon>
        <taxon>Haloactinomyces</taxon>
    </lineage>
</organism>
<dbReference type="InterPro" id="IPR013767">
    <property type="entry name" value="PAS_fold"/>
</dbReference>
<dbReference type="InterPro" id="IPR000160">
    <property type="entry name" value="GGDEF_dom"/>
</dbReference>
<dbReference type="SMART" id="SM00267">
    <property type="entry name" value="GGDEF"/>
    <property type="match status" value="1"/>
</dbReference>
<dbReference type="SMART" id="SM00052">
    <property type="entry name" value="EAL"/>
    <property type="match status" value="1"/>
</dbReference>
<name>A0AAE3ZDV7_9ACTN</name>
<keyword evidence="11" id="KW-1185">Reference proteome</keyword>
<evidence type="ECO:0000259" key="5">
    <source>
        <dbReference type="PROSITE" id="PS50112"/>
    </source>
</evidence>
<dbReference type="GO" id="GO:0016020">
    <property type="term" value="C:membrane"/>
    <property type="evidence" value="ECO:0007669"/>
    <property type="project" value="InterPro"/>
</dbReference>
<dbReference type="SMART" id="SM00091">
    <property type="entry name" value="PAS"/>
    <property type="match status" value="1"/>
</dbReference>